<keyword evidence="1" id="KW-0472">Membrane</keyword>
<keyword evidence="1" id="KW-1133">Transmembrane helix</keyword>
<evidence type="ECO:0000256" key="1">
    <source>
        <dbReference type="SAM" id="Phobius"/>
    </source>
</evidence>
<reference evidence="2 3" key="1">
    <citation type="submission" date="2018-02" db="EMBL/GenBank/DDBJ databases">
        <title>Acinetobacter baumanii whole genome sequence.</title>
        <authorList>
            <person name="Qasim Z.J."/>
        </authorList>
    </citation>
    <scope>NUCLEOTIDE SEQUENCE [LARGE SCALE GENOMIC DNA]</scope>
    <source>
        <strain evidence="2 3">ZQ8</strain>
    </source>
</reference>
<protein>
    <submittedName>
        <fullName evidence="2">Uncharacterized protein</fullName>
    </submittedName>
</protein>
<dbReference type="AlphaFoldDB" id="A0AA44XQY5"/>
<keyword evidence="1" id="KW-0812">Transmembrane</keyword>
<dbReference type="Proteomes" id="UP000233757">
    <property type="component" value="Unassembled WGS sequence"/>
</dbReference>
<feature type="transmembrane region" description="Helical" evidence="1">
    <location>
        <begin position="140"/>
        <end position="157"/>
    </location>
</feature>
<gene>
    <name evidence="2" type="ORF">CV954_009390</name>
</gene>
<sequence length="162" mass="18865">MSNSRGLPPLVEDTSNGSVVWKSLDNINYEELGYFLSCHLIIEHYMDEYLKFEYQNLSWGDCKLTFSQKINLLSNFPISEPYKELIPSIKAMNKVRNKISHRVDFKISMDDLEPLKYYLYGAYKENKEMVPSTVLKLLEIYTMMVCVVFASTISALVRHKSK</sequence>
<evidence type="ECO:0000313" key="3">
    <source>
        <dbReference type="Proteomes" id="UP000233757"/>
    </source>
</evidence>
<organism evidence="2 3">
    <name type="scientific">Acinetobacter baumannii</name>
    <dbReference type="NCBI Taxonomy" id="470"/>
    <lineage>
        <taxon>Bacteria</taxon>
        <taxon>Pseudomonadati</taxon>
        <taxon>Pseudomonadota</taxon>
        <taxon>Gammaproteobacteria</taxon>
        <taxon>Moraxellales</taxon>
        <taxon>Moraxellaceae</taxon>
        <taxon>Acinetobacter</taxon>
        <taxon>Acinetobacter calcoaceticus/baumannii complex</taxon>
    </lineage>
</organism>
<dbReference type="EMBL" id="PHJU02000022">
    <property type="protein sequence ID" value="PQL83848.1"/>
    <property type="molecule type" value="Genomic_DNA"/>
</dbReference>
<comment type="caution">
    <text evidence="2">The sequence shown here is derived from an EMBL/GenBank/DDBJ whole genome shotgun (WGS) entry which is preliminary data.</text>
</comment>
<evidence type="ECO:0000313" key="2">
    <source>
        <dbReference type="EMBL" id="PQL83848.1"/>
    </source>
</evidence>
<accession>A0AA44XQY5</accession>
<name>A0AA44XQY5_ACIBA</name>
<proteinExistence type="predicted"/>